<gene>
    <name evidence="1" type="ORF">N646_2979</name>
</gene>
<sequence>MIKKMIKGLVVWKIFNSTVVLVNEIKVWYKNYTKKAFYQ</sequence>
<evidence type="ECO:0000313" key="2">
    <source>
        <dbReference type="Proteomes" id="UP000016714"/>
    </source>
</evidence>
<evidence type="ECO:0000313" key="1">
    <source>
        <dbReference type="EMBL" id="AGV18789.1"/>
    </source>
</evidence>
<dbReference type="AlphaFoldDB" id="A0A2I3CG86"/>
<organism evidence="1 2">
    <name type="scientific">Vibrio alginolyticus (strain ATCC 17749 / DSM 2171 / NBRC 15630 / NCIMB 1903 / NCTC 12160 / XII-53)</name>
    <dbReference type="NCBI Taxonomy" id="1219076"/>
    <lineage>
        <taxon>Bacteria</taxon>
        <taxon>Pseudomonadati</taxon>
        <taxon>Pseudomonadota</taxon>
        <taxon>Gammaproteobacteria</taxon>
        <taxon>Vibrionales</taxon>
        <taxon>Vibrionaceae</taxon>
        <taxon>Vibrio</taxon>
    </lineage>
</organism>
<dbReference type="Proteomes" id="UP000016714">
    <property type="component" value="Chromosome 1"/>
</dbReference>
<dbReference type="EMBL" id="CP006718">
    <property type="protein sequence ID" value="AGV18789.1"/>
    <property type="molecule type" value="Genomic_DNA"/>
</dbReference>
<reference evidence="1 2" key="1">
    <citation type="journal article" date="2015" name="Genome Announc.">
        <title>Complete genome sequence of Vibrio alginolyticus ATCC 17749.</title>
        <authorList>
            <person name="Liu X.F."/>
            <person name="Cao Y."/>
            <person name="Zhang H.L."/>
            <person name="Chen Y.J."/>
            <person name="Hu C.J."/>
        </authorList>
    </citation>
    <scope>NUCLEOTIDE SEQUENCE [LARGE SCALE GENOMIC DNA]</scope>
    <source>
        <strain evidence="2">ATCC 17749 / DSM 2171 / NBRC 15630 / NCIMB 1903 / NCTC 12160 / XII-53</strain>
    </source>
</reference>
<protein>
    <submittedName>
        <fullName evidence="1">Uncharacterized protein</fullName>
    </submittedName>
</protein>
<proteinExistence type="predicted"/>
<name>A0A2I3CG86_VIBAX</name>
<accession>A0A2I3CG86</accession>
<dbReference type="HOGENOM" id="CLU_3318865_0_0_6"/>
<dbReference type="KEGG" id="vag:N646_2979"/>